<dbReference type="InterPro" id="IPR003696">
    <property type="entry name" value="Carbtransf_dom"/>
</dbReference>
<feature type="domain" description="Carbamoyltransferase C-terminal" evidence="3">
    <location>
        <begin position="406"/>
        <end position="595"/>
    </location>
</feature>
<dbReference type="GO" id="GO:0003824">
    <property type="term" value="F:catalytic activity"/>
    <property type="evidence" value="ECO:0007669"/>
    <property type="project" value="InterPro"/>
</dbReference>
<evidence type="ECO:0000259" key="3">
    <source>
        <dbReference type="Pfam" id="PF16861"/>
    </source>
</evidence>
<dbReference type="PANTHER" id="PTHR34847:SF1">
    <property type="entry name" value="NODULATION PROTEIN U"/>
    <property type="match status" value="1"/>
</dbReference>
<dbReference type="InterPro" id="IPR031730">
    <property type="entry name" value="Carbam_trans_C"/>
</dbReference>
<evidence type="ECO:0000313" key="4">
    <source>
        <dbReference type="EMBL" id="CTP93224.1"/>
    </source>
</evidence>
<dbReference type="InterPro" id="IPR043129">
    <property type="entry name" value="ATPase_NBD"/>
</dbReference>
<name>A0A0K3A9K5_9XANT</name>
<accession>A0A0K3A9K5</accession>
<sequence length="614" mass="68433">MTTYILGISCFYHDSAAAILADGDIVAAAQEERFSRIKHDSSFPNRAVEFCLRQAGITLHDVKKICYYEDPGKKFNRILGTFMNFGLKAAPAFVADVPSWLTKKLHVRSTISEALRGHGVDNALLKSRIELIPHHLSHAASAFYPSPFEEAAILCVDGVGEWATTSAWRGKGGEISPLWEIRFPHSLGLLYSAFTWFCGFKVDSGEYKLMGLAPYGKPIYRDLILKHLIDVKTDGSFWLNMEYFDYAIGDAMTTEKFSDLFGGPRRPPEAQLTQREFDLAASVQDVLEWVMMLLALSLRKETGLKNLCLAGGVALNCVSNGKLAKSGVFDAIWAQPASGDSGGALGAAYASWFANPANERHAKASDHMRGSYLGTAFTEGEVKAQLDELSASYRYLEDEELAPTVARLLMEGNVIGWFQGRMEYGPRSLGARSILGDARSPEMQSTMNLKIKNRESFRPFAPAVLASKASKWFDMEAASPYMLFVYPVAQQHRVATHPDDEAKNGIEKLKVQRSRIPAVTHVDHSARVQTVCGEWNPRFHDLIEEFDRETGCPVIVNTSFNVRGEPIVESPTDAYTCFMRTAMDYLMIGNHLLAKTDQPAWHEKVDWREHFALD</sequence>
<evidence type="ECO:0000256" key="1">
    <source>
        <dbReference type="ARBA" id="ARBA00006129"/>
    </source>
</evidence>
<reference evidence="4 5" key="1">
    <citation type="submission" date="2015-07" db="EMBL/GenBank/DDBJ databases">
        <authorList>
            <person name="Noorani M."/>
        </authorList>
    </citation>
    <scope>NUCLEOTIDE SEQUENCE [LARGE SCALE GENOMIC DNA]</scope>
    <source>
        <strain evidence="4">LMG728</strain>
    </source>
</reference>
<feature type="domain" description="Carbamoyltransferase" evidence="2">
    <location>
        <begin position="5"/>
        <end position="348"/>
    </location>
</feature>
<dbReference type="SUPFAM" id="SSF53067">
    <property type="entry name" value="Actin-like ATPase domain"/>
    <property type="match status" value="1"/>
</dbReference>
<dbReference type="AlphaFoldDB" id="A0A0K3A9K5"/>
<dbReference type="Pfam" id="PF02543">
    <property type="entry name" value="Carbam_trans_N"/>
    <property type="match status" value="1"/>
</dbReference>
<dbReference type="InterPro" id="IPR051338">
    <property type="entry name" value="NodU/CmcH_Carbamoyltrnsfr"/>
</dbReference>
<dbReference type="InterPro" id="IPR038152">
    <property type="entry name" value="Carbam_trans_C_sf"/>
</dbReference>
<dbReference type="EMBL" id="CXOK01000141">
    <property type="protein sequence ID" value="CTP93224.1"/>
    <property type="molecule type" value="Genomic_DNA"/>
</dbReference>
<dbReference type="CDD" id="cd24098">
    <property type="entry name" value="ASKHA_NBD_TobZ_N"/>
    <property type="match status" value="1"/>
</dbReference>
<comment type="similarity">
    <text evidence="1">Belongs to the NodU/CmcH family.</text>
</comment>
<dbReference type="RefSeq" id="WP_053842122.1">
    <property type="nucleotide sequence ID" value="NZ_CP076250.1"/>
</dbReference>
<evidence type="ECO:0000259" key="2">
    <source>
        <dbReference type="Pfam" id="PF02543"/>
    </source>
</evidence>
<dbReference type="PANTHER" id="PTHR34847">
    <property type="entry name" value="NODULATION PROTEIN U"/>
    <property type="match status" value="1"/>
</dbReference>
<dbReference type="Gene3D" id="3.30.420.40">
    <property type="match status" value="2"/>
</dbReference>
<gene>
    <name evidence="4" type="ORF">XTPLMG728_3595</name>
</gene>
<evidence type="ECO:0000313" key="5">
    <source>
        <dbReference type="Proteomes" id="UP000041247"/>
    </source>
</evidence>
<dbReference type="Gene3D" id="3.90.870.20">
    <property type="entry name" value="Carbamoyltransferase, C-terminal domain"/>
    <property type="match status" value="1"/>
</dbReference>
<dbReference type="Proteomes" id="UP000041247">
    <property type="component" value="Unassembled WGS sequence"/>
</dbReference>
<dbReference type="Pfam" id="PF16861">
    <property type="entry name" value="Carbam_trans_C"/>
    <property type="match status" value="1"/>
</dbReference>
<evidence type="ECO:0008006" key="6">
    <source>
        <dbReference type="Google" id="ProtNLM"/>
    </source>
</evidence>
<organism evidence="4 5">
    <name type="scientific">Xanthomonas graminis pv. poae</name>
    <dbReference type="NCBI Taxonomy" id="227946"/>
    <lineage>
        <taxon>Bacteria</taxon>
        <taxon>Pseudomonadati</taxon>
        <taxon>Pseudomonadota</taxon>
        <taxon>Gammaproteobacteria</taxon>
        <taxon>Lysobacterales</taxon>
        <taxon>Lysobacteraceae</taxon>
        <taxon>Xanthomonas</taxon>
        <taxon>Xanthomonas translucens group</taxon>
        <taxon>Xanthomonas graminis</taxon>
    </lineage>
</organism>
<protein>
    <recommendedName>
        <fullName evidence="6">Carbamoyltransferase</fullName>
    </recommendedName>
</protein>
<proteinExistence type="inferred from homology"/>